<evidence type="ECO:0000256" key="4">
    <source>
        <dbReference type="ARBA" id="ARBA00023175"/>
    </source>
</evidence>
<dbReference type="SUPFAM" id="SSF52540">
    <property type="entry name" value="P-loop containing nucleoside triphosphate hydrolases"/>
    <property type="match status" value="1"/>
</dbReference>
<dbReference type="SMR" id="A0A1S4BUC1"/>
<keyword evidence="4 5" id="KW-0505">Motor protein</keyword>
<sequence length="1236" mass="140026">MNSILDRVAKDYGRRSSSSVYSSGDVFEPLSSNNARQRAKLVEWLNNVLPHLRFPINASDEDLRAFLVDGTVLCQLLNKLRAECGGSEHSPEVGSENIKRFLSAMDEMGMPRFQAPDLEQGSMKIVVGCLLTLQAEFTPNNGGHNSSTVLSGNSGADANRRWKLLGENFGCGDVLYREEFSRTQSSPSPGERQKNGSDSKFQRALRSPVMAEPSAALLDHVGHKFHEVFQLKQGSHTEIPAARISEMMKSNSLDIAPTQSLLSVVNGILDESIERKNGEIPQRVACLLRKVVQEIERRISTQAEHLRTQNNLYKTREEKYQSRIRVLEALATGTSEETQIVMNQLQQSPCVRNSVNSWLAALLSKACKLELLAILTKEMDKPSFFRNEGEKRAARVAELRELRLSTLMCLPLREELRTYEGREGHGVGPHVSTCELSLGSARRAKVRRPRRAVVGRHCTMRDGSVRMDKIQQMRSATASQGYEPRHHMGGTVGHMQNEKNKMEEKKKNEEQDVPKLTEKDDQIAALKQELEIAKKSYELKEKDDHGHEIAALKQELEIVKKSYELKEKEDHRKEIAALKQELEIVKKSYELKEKENHKQEIEALKQEMEIAKKSYELKEKEDHRQEIAALKQEMEIAKKSYELKEKEDHKQEIVALKQEMEITKKSYELKEKEDHKQEIAALKQEMEIAKKSYELKEKEDHKQEIAALKQEMEISKKSYEQHTLEMDKKATEAQKELEEKLKEATSLLTESRNRIKELETFSQEKSQDWTKKEHIYQIFTEFQLGALRELRFSSQSIRQEVVKTQKSYAEEFNQLGEKVRALGHAAAHYSTVLAENRKLHNEVQELKGNIRVYCRIRPFLRGQKEKQSVVEYIGENGELIVVNPSKQGKEGHRSFKFNKVYSPAATQAEVYSDIQPLIQSVLDGYNVCIFAYGQTGSGKTYTMTGPDKATEENLGVNYRALNDLFRISQMRGSTFTYEITVQMIEIYNEQVRDLLSSDSSQKKLGIVSASQPNGLVVPEASMHPVNRTSDVLDLMDIGLRNRAKGSTALNERSSRSHSVVTVHVRGMDIKSGSSMRSSLNLVDLAGSERVDRSEVTGDRLKEAQHINKSLSSLGDVISALAQKNAHVPYRNSKLTQLLQTSLGGQAKTLMFVQLNPEVGSYSETMSTLKFAERVSGVELGAARSSKEGRDVRDLMEQVVSLKDTISQKDEEIEKLQLIKDQKNVYIGADSETHSAD</sequence>
<feature type="domain" description="Kinesin motor" evidence="8">
    <location>
        <begin position="849"/>
        <end position="1177"/>
    </location>
</feature>
<dbReference type="GO" id="GO:0003777">
    <property type="term" value="F:microtubule motor activity"/>
    <property type="evidence" value="ECO:0007669"/>
    <property type="project" value="InterPro"/>
</dbReference>
<evidence type="ECO:0000256" key="3">
    <source>
        <dbReference type="ARBA" id="ARBA00022840"/>
    </source>
</evidence>
<gene>
    <name evidence="9" type="primary">LOC107811983</name>
</gene>
<dbReference type="InterPro" id="IPR027417">
    <property type="entry name" value="P-loop_NTPase"/>
</dbReference>
<protein>
    <submittedName>
        <fullName evidence="9">Kinesin-4-like</fullName>
    </submittedName>
</protein>
<dbReference type="PANTHER" id="PTHR47972:SF50">
    <property type="entry name" value="KINESIN-LIKE PROTEIN KIN-14P"/>
    <property type="match status" value="1"/>
</dbReference>
<dbReference type="SMART" id="SM00033">
    <property type="entry name" value="CH"/>
    <property type="match status" value="1"/>
</dbReference>
<dbReference type="InterPro" id="IPR001752">
    <property type="entry name" value="Kinesin_motor_dom"/>
</dbReference>
<dbReference type="PROSITE" id="PS50021">
    <property type="entry name" value="CH"/>
    <property type="match status" value="1"/>
</dbReference>
<dbReference type="Gene3D" id="1.10.418.10">
    <property type="entry name" value="Calponin-like domain"/>
    <property type="match status" value="1"/>
</dbReference>
<evidence type="ECO:0000259" key="7">
    <source>
        <dbReference type="PROSITE" id="PS50021"/>
    </source>
</evidence>
<dbReference type="PROSITE" id="PS50067">
    <property type="entry name" value="KINESIN_MOTOR_2"/>
    <property type="match status" value="1"/>
</dbReference>
<dbReference type="Gene3D" id="3.40.850.10">
    <property type="entry name" value="Kinesin motor domain"/>
    <property type="match status" value="1"/>
</dbReference>
<dbReference type="Pfam" id="PF00225">
    <property type="entry name" value="Kinesin"/>
    <property type="match status" value="1"/>
</dbReference>
<dbReference type="STRING" id="4097.A0A1S4BUC1"/>
<dbReference type="KEGG" id="nta:107811983"/>
<dbReference type="GO" id="GO:0007018">
    <property type="term" value="P:microtubule-based movement"/>
    <property type="evidence" value="ECO:0007669"/>
    <property type="project" value="InterPro"/>
</dbReference>
<proteinExistence type="inferred from homology"/>
<dbReference type="FunFam" id="3.40.850.10:FF:000178">
    <property type="entry name" value="Kinesin-related protein3"/>
    <property type="match status" value="1"/>
</dbReference>
<accession>A0A1S4BUC1</accession>
<dbReference type="PRINTS" id="PR00380">
    <property type="entry name" value="KINESINHEAVY"/>
</dbReference>
<name>A0A1S4BUC1_TOBAC</name>
<dbReference type="PaxDb" id="4097-A0A1S4BUC1"/>
<dbReference type="InterPro" id="IPR001715">
    <property type="entry name" value="CH_dom"/>
</dbReference>
<feature type="compositionally biased region" description="Basic and acidic residues" evidence="6">
    <location>
        <begin position="191"/>
        <end position="201"/>
    </location>
</feature>
<dbReference type="GO" id="GO:0007017">
    <property type="term" value="P:microtubule-based process"/>
    <property type="evidence" value="ECO:0000318"/>
    <property type="project" value="GO_Central"/>
</dbReference>
<keyword evidence="3 5" id="KW-0067">ATP-binding</keyword>
<evidence type="ECO:0000259" key="8">
    <source>
        <dbReference type="PROSITE" id="PS50067"/>
    </source>
</evidence>
<dbReference type="SUPFAM" id="SSF47576">
    <property type="entry name" value="Calponin-homology domain, CH-domain"/>
    <property type="match status" value="1"/>
</dbReference>
<dbReference type="InterPro" id="IPR019821">
    <property type="entry name" value="Kinesin_motor_CS"/>
</dbReference>
<dbReference type="PANTHER" id="PTHR47972">
    <property type="entry name" value="KINESIN-LIKE PROTEIN KLP-3"/>
    <property type="match status" value="1"/>
</dbReference>
<keyword evidence="2 5" id="KW-0547">Nucleotide-binding</keyword>
<dbReference type="PROSITE" id="PS00411">
    <property type="entry name" value="KINESIN_MOTOR_1"/>
    <property type="match status" value="1"/>
</dbReference>
<evidence type="ECO:0000256" key="2">
    <source>
        <dbReference type="ARBA" id="ARBA00022741"/>
    </source>
</evidence>
<dbReference type="InterPro" id="IPR027640">
    <property type="entry name" value="Kinesin-like_fam"/>
</dbReference>
<dbReference type="InterPro" id="IPR036961">
    <property type="entry name" value="Kinesin_motor_dom_sf"/>
</dbReference>
<feature type="compositionally biased region" description="Basic and acidic residues" evidence="6">
    <location>
        <begin position="496"/>
        <end position="514"/>
    </location>
</feature>
<dbReference type="InterPro" id="IPR036872">
    <property type="entry name" value="CH_dom_sf"/>
</dbReference>
<dbReference type="Pfam" id="PF00307">
    <property type="entry name" value="CH"/>
    <property type="match status" value="1"/>
</dbReference>
<dbReference type="SMART" id="SM00129">
    <property type="entry name" value="KISc"/>
    <property type="match status" value="1"/>
</dbReference>
<feature type="region of interest" description="Disordered" evidence="6">
    <location>
        <begin position="180"/>
        <end position="201"/>
    </location>
</feature>
<feature type="binding site" evidence="5">
    <location>
        <begin position="933"/>
        <end position="940"/>
    </location>
    <ligand>
        <name>ATP</name>
        <dbReference type="ChEBI" id="CHEBI:30616"/>
    </ligand>
</feature>
<evidence type="ECO:0000313" key="9">
    <source>
        <dbReference type="RefSeq" id="XP_016492474.1"/>
    </source>
</evidence>
<comment type="similarity">
    <text evidence="1">Belongs to the TRAFAC class myosin-kinesin ATPase superfamily. Kinesin family. KIN-14 subfamily.</text>
</comment>
<dbReference type="RefSeq" id="XP_016492474.1">
    <property type="nucleotide sequence ID" value="XM_016636988.1"/>
</dbReference>
<dbReference type="AlphaFoldDB" id="A0A1S4BUC1"/>
<dbReference type="OMA" id="HEERCLE"/>
<dbReference type="FunFam" id="3.40.850.10:FF:000111">
    <property type="entry name" value="p-loop nucleoside triphosphate hydrolase superfamily protein with CH (Calponin Homology) domain"/>
    <property type="match status" value="1"/>
</dbReference>
<dbReference type="GO" id="GO:0015630">
    <property type="term" value="C:microtubule cytoskeleton"/>
    <property type="evidence" value="ECO:0000318"/>
    <property type="project" value="GO_Central"/>
</dbReference>
<evidence type="ECO:0000256" key="1">
    <source>
        <dbReference type="ARBA" id="ARBA00010899"/>
    </source>
</evidence>
<evidence type="ECO:0000256" key="6">
    <source>
        <dbReference type="SAM" id="MobiDB-lite"/>
    </source>
</evidence>
<dbReference type="GO" id="GO:0005524">
    <property type="term" value="F:ATP binding"/>
    <property type="evidence" value="ECO:0007669"/>
    <property type="project" value="UniProtKB-UniRule"/>
</dbReference>
<feature type="region of interest" description="Disordered" evidence="6">
    <location>
        <begin position="477"/>
        <end position="514"/>
    </location>
</feature>
<evidence type="ECO:0000256" key="5">
    <source>
        <dbReference type="PROSITE-ProRule" id="PRU00283"/>
    </source>
</evidence>
<organism evidence="9">
    <name type="scientific">Nicotiana tabacum</name>
    <name type="common">Common tobacco</name>
    <dbReference type="NCBI Taxonomy" id="4097"/>
    <lineage>
        <taxon>Eukaryota</taxon>
        <taxon>Viridiplantae</taxon>
        <taxon>Streptophyta</taxon>
        <taxon>Embryophyta</taxon>
        <taxon>Tracheophyta</taxon>
        <taxon>Spermatophyta</taxon>
        <taxon>Magnoliopsida</taxon>
        <taxon>eudicotyledons</taxon>
        <taxon>Gunneridae</taxon>
        <taxon>Pentapetalae</taxon>
        <taxon>asterids</taxon>
        <taxon>lamiids</taxon>
        <taxon>Solanales</taxon>
        <taxon>Solanaceae</taxon>
        <taxon>Nicotianoideae</taxon>
        <taxon>Nicotianeae</taxon>
        <taxon>Nicotiana</taxon>
    </lineage>
</organism>
<feature type="domain" description="Calponin-homology (CH)" evidence="7">
    <location>
        <begin position="35"/>
        <end position="138"/>
    </location>
</feature>
<reference evidence="9" key="1">
    <citation type="submission" date="2025-08" db="UniProtKB">
        <authorList>
            <consortium name="RefSeq"/>
        </authorList>
    </citation>
    <scope>IDENTIFICATION</scope>
</reference>
<dbReference type="GO" id="GO:0008017">
    <property type="term" value="F:microtubule binding"/>
    <property type="evidence" value="ECO:0000318"/>
    <property type="project" value="GO_Central"/>
</dbReference>
<dbReference type="OrthoDB" id="3176171at2759"/>